<dbReference type="Proteomes" id="UP000332933">
    <property type="component" value="Unassembled WGS sequence"/>
</dbReference>
<reference evidence="2 3" key="1">
    <citation type="submission" date="2019-03" db="EMBL/GenBank/DDBJ databases">
        <authorList>
            <person name="Gaulin E."/>
            <person name="Dumas B."/>
        </authorList>
    </citation>
    <scope>NUCLEOTIDE SEQUENCE [LARGE SCALE GENOMIC DNA]</scope>
    <source>
        <strain evidence="2">CBS 568.67</strain>
    </source>
</reference>
<dbReference type="SUPFAM" id="SSF52047">
    <property type="entry name" value="RNI-like"/>
    <property type="match status" value="1"/>
</dbReference>
<organism evidence="2 3">
    <name type="scientific">Aphanomyces stellatus</name>
    <dbReference type="NCBI Taxonomy" id="120398"/>
    <lineage>
        <taxon>Eukaryota</taxon>
        <taxon>Sar</taxon>
        <taxon>Stramenopiles</taxon>
        <taxon>Oomycota</taxon>
        <taxon>Saprolegniomycetes</taxon>
        <taxon>Saprolegniales</taxon>
        <taxon>Verrucalvaceae</taxon>
        <taxon>Aphanomyces</taxon>
    </lineage>
</organism>
<evidence type="ECO:0000313" key="2">
    <source>
        <dbReference type="EMBL" id="VFT81605.1"/>
    </source>
</evidence>
<accession>A0A485KBH5</accession>
<dbReference type="Pfam" id="PF13516">
    <property type="entry name" value="LRR_6"/>
    <property type="match status" value="2"/>
</dbReference>
<gene>
    <name evidence="2" type="primary">Aste57867_4495</name>
    <name evidence="1" type="ORF">As57867_004482</name>
    <name evidence="2" type="ORF">ASTE57867_4495</name>
</gene>
<evidence type="ECO:0000313" key="3">
    <source>
        <dbReference type="Proteomes" id="UP000332933"/>
    </source>
</evidence>
<proteinExistence type="predicted"/>
<name>A0A485KBH5_9STRA</name>
<reference evidence="1" key="2">
    <citation type="submission" date="2019-06" db="EMBL/GenBank/DDBJ databases">
        <title>Genomics analysis of Aphanomyces spp. identifies a new class of oomycete effector associated with host adaptation.</title>
        <authorList>
            <person name="Gaulin E."/>
        </authorList>
    </citation>
    <scope>NUCLEOTIDE SEQUENCE</scope>
    <source>
        <strain evidence="1">CBS 578.67</strain>
    </source>
</reference>
<dbReference type="Gene3D" id="3.80.10.10">
    <property type="entry name" value="Ribonuclease Inhibitor"/>
    <property type="match status" value="1"/>
</dbReference>
<dbReference type="EMBL" id="VJMH01001112">
    <property type="protein sequence ID" value="KAF0713147.1"/>
    <property type="molecule type" value="Genomic_DNA"/>
</dbReference>
<evidence type="ECO:0000313" key="1">
    <source>
        <dbReference type="EMBL" id="KAF0713147.1"/>
    </source>
</evidence>
<sequence length="417" mass="46363">MTWQPQWRSRLWPQLGLSQNLIQDDVNRAYVEASLAHCPSALINFVWDNDIEWLVRHVRPPIALEWDANLPSTPSDARGNGVEIPLEEWYAKWAQLPITTLVRRSMCSIVREHIVEVLPQCRYLTTVTFHDAFPLAPLFKFAASSGTLVHLTTSYATASSADLEDAIQWLASTPVQSFRFDHWTFDPECATVAVFFEAILQHSTMSLLSISSCTHVSLDQLPLLKPTQLHNLCFSRCSLSSTSIKNLASAISHSSLVCLHLSLSDTRSDEYACAMVEVLKAASLCNNLKILGLPCNSLVNSYWKTLGPALQLSTVEELSLSMNGIGGNGDGVLWIGKAIHGSTTIRTVDLTLNDITKEGVTTLLKHIGDRRASPLTISLQSSRIVKKNRAHLVRKAREVGVQLSIKYYEKLQVTDPF</sequence>
<dbReference type="InterPro" id="IPR032675">
    <property type="entry name" value="LRR_dom_sf"/>
</dbReference>
<dbReference type="EMBL" id="CAADRA010001112">
    <property type="protein sequence ID" value="VFT81605.1"/>
    <property type="molecule type" value="Genomic_DNA"/>
</dbReference>
<dbReference type="InterPro" id="IPR001611">
    <property type="entry name" value="Leu-rich_rpt"/>
</dbReference>
<protein>
    <submittedName>
        <fullName evidence="2">Aste57867_4495 protein</fullName>
    </submittedName>
</protein>
<keyword evidence="3" id="KW-1185">Reference proteome</keyword>
<dbReference type="AlphaFoldDB" id="A0A485KBH5"/>